<evidence type="ECO:0000313" key="2">
    <source>
        <dbReference type="EMBL" id="HJA08041.1"/>
    </source>
</evidence>
<accession>A0A9D2KKT3</accession>
<dbReference type="AlphaFoldDB" id="A0A9D2KKT3"/>
<dbReference type="InterPro" id="IPR043128">
    <property type="entry name" value="Rev_trsase/Diguanyl_cyclase"/>
</dbReference>
<sequence>MSHADRALAFLRRFFRLAGSNRDDAALAPLLAPGFAWLGPDASARRDGGLPPAVGEGATPAAWLTALAEGRWTALPVGGDAWLLTGEAEVSLPDKDARRLTASCLCRTVDGLPKLQHVHLTALPLPGAPFGKPDDAARQRLRTITDNIPGGVHCCRNDEALTIDYMSDGFLHLLGRTRADVADRFHNSLVELMYEPDRAPTLAGIRAQLAQTGAAEVEYRVQDSLGRLKWVLGKGRLLREDGRDRLYWVILDTTELKTSQTRLQRTQARYRQALLATNLHVFECELPDDSFRLLAPARPCLFPTPPDRYSRAVAETAERCHPEDRERFLDMFEVPSMLAALARGEKNLALECRLRGPTDDYTWYSLTLALMPGENGPHRIIGCLNDIDERKRRESQMLLSAQTDGLTGLYNKTCTERLIRECLSARPDGEHVFLLVDIDNFKAVNDNLGHLFGDAVLADIAAKIRQLFRSTDILGRIGGDEFVVFLKNAGDGPALRGKLEKLVAAFRRSYAAGAHDYAISCSAGVALAPRDGNLYADLYRKADTALYMAKNSGKNRYCVYDEGEAARRRLSSPHNRVTEIAGSGPSPKFRDNLLSYAFSMLYEARDIDAAVELILGMIGDHYGVSRAYVFENSADDLLCSNTHEWCAKGVAPQKDLLQNLAYADLGDFYKRCSTEGIYYCRDIDELEGTARELVKTQGIRSMLHVAIFDEHRPRGFVGFDECQGLRLWTQDEIDTLALLAKIVGIFVLKRNISARLAAAYHDIRAVLDSMAAWAYVIDENTHELLYLNEATRYFVPRARVGLKCYEAFFEGREEPCVHCPMLAMKQHDEQRATMEIENPSLDRWVEATASRIPWSGGNKAVLLCCTDITRFRRPDAAGN</sequence>
<keyword evidence="2" id="KW-0548">Nucleotidyltransferase</keyword>
<dbReference type="CDD" id="cd01949">
    <property type="entry name" value="GGDEF"/>
    <property type="match status" value="1"/>
</dbReference>
<dbReference type="InterPro" id="IPR000160">
    <property type="entry name" value="GGDEF_dom"/>
</dbReference>
<dbReference type="InterPro" id="IPR035965">
    <property type="entry name" value="PAS-like_dom_sf"/>
</dbReference>
<comment type="caution">
    <text evidence="2">The sequence shown here is derived from an EMBL/GenBank/DDBJ whole genome shotgun (WGS) entry which is preliminary data.</text>
</comment>
<name>A0A9D2KKT3_9BACT</name>
<protein>
    <submittedName>
        <fullName evidence="2">Diguanylate cyclase</fullName>
        <ecNumber evidence="2">2.7.7.65</ecNumber>
    </submittedName>
</protein>
<dbReference type="NCBIfam" id="TIGR00229">
    <property type="entry name" value="sensory_box"/>
    <property type="match status" value="1"/>
</dbReference>
<dbReference type="SUPFAM" id="SSF55781">
    <property type="entry name" value="GAF domain-like"/>
    <property type="match status" value="1"/>
</dbReference>
<dbReference type="Gene3D" id="3.30.450.40">
    <property type="match status" value="1"/>
</dbReference>
<evidence type="ECO:0000313" key="3">
    <source>
        <dbReference type="Proteomes" id="UP000824225"/>
    </source>
</evidence>
<gene>
    <name evidence="2" type="ORF">H9962_02450</name>
</gene>
<dbReference type="InterPro" id="IPR013655">
    <property type="entry name" value="PAS_fold_3"/>
</dbReference>
<dbReference type="EC" id="2.7.7.65" evidence="2"/>
<dbReference type="SMART" id="SM00086">
    <property type="entry name" value="PAC"/>
    <property type="match status" value="3"/>
</dbReference>
<dbReference type="SMART" id="SM00091">
    <property type="entry name" value="PAS"/>
    <property type="match status" value="2"/>
</dbReference>
<evidence type="ECO:0000259" key="1">
    <source>
        <dbReference type="PROSITE" id="PS50887"/>
    </source>
</evidence>
<dbReference type="InterPro" id="IPR001610">
    <property type="entry name" value="PAC"/>
</dbReference>
<dbReference type="PANTHER" id="PTHR44757:SF2">
    <property type="entry name" value="BIOFILM ARCHITECTURE MAINTENANCE PROTEIN MBAA"/>
    <property type="match status" value="1"/>
</dbReference>
<reference evidence="2" key="1">
    <citation type="journal article" date="2021" name="PeerJ">
        <title>Extensive microbial diversity within the chicken gut microbiome revealed by metagenomics and culture.</title>
        <authorList>
            <person name="Gilroy R."/>
            <person name="Ravi A."/>
            <person name="Getino M."/>
            <person name="Pursley I."/>
            <person name="Horton D.L."/>
            <person name="Alikhan N.F."/>
            <person name="Baker D."/>
            <person name="Gharbi K."/>
            <person name="Hall N."/>
            <person name="Watson M."/>
            <person name="Adriaenssens E.M."/>
            <person name="Foster-Nyarko E."/>
            <person name="Jarju S."/>
            <person name="Secka A."/>
            <person name="Antonio M."/>
            <person name="Oren A."/>
            <person name="Chaudhuri R.R."/>
            <person name="La Ragione R."/>
            <person name="Hildebrand F."/>
            <person name="Pallen M.J."/>
        </authorList>
    </citation>
    <scope>NUCLEOTIDE SEQUENCE</scope>
    <source>
        <strain evidence="2">CHK186-16707</strain>
    </source>
</reference>
<dbReference type="InterPro" id="IPR052155">
    <property type="entry name" value="Biofilm_reg_signaling"/>
</dbReference>
<dbReference type="Proteomes" id="UP000824225">
    <property type="component" value="Unassembled WGS sequence"/>
</dbReference>
<dbReference type="PANTHER" id="PTHR44757">
    <property type="entry name" value="DIGUANYLATE CYCLASE DGCP"/>
    <property type="match status" value="1"/>
</dbReference>
<dbReference type="EMBL" id="DXAN01000004">
    <property type="protein sequence ID" value="HJA08041.1"/>
    <property type="molecule type" value="Genomic_DNA"/>
</dbReference>
<organism evidence="2 3">
    <name type="scientific">Candidatus Mailhella merdigallinarum</name>
    <dbReference type="NCBI Taxonomy" id="2838658"/>
    <lineage>
        <taxon>Bacteria</taxon>
        <taxon>Pseudomonadati</taxon>
        <taxon>Thermodesulfobacteriota</taxon>
        <taxon>Desulfovibrionia</taxon>
        <taxon>Desulfovibrionales</taxon>
        <taxon>Desulfovibrionaceae</taxon>
        <taxon>Mailhella</taxon>
    </lineage>
</organism>
<dbReference type="Gene3D" id="3.30.70.270">
    <property type="match status" value="1"/>
</dbReference>
<dbReference type="NCBIfam" id="TIGR00254">
    <property type="entry name" value="GGDEF"/>
    <property type="match status" value="1"/>
</dbReference>
<dbReference type="CDD" id="cd00130">
    <property type="entry name" value="PAS"/>
    <property type="match status" value="2"/>
</dbReference>
<dbReference type="GO" id="GO:0052621">
    <property type="term" value="F:diguanylate cyclase activity"/>
    <property type="evidence" value="ECO:0007669"/>
    <property type="project" value="UniProtKB-EC"/>
</dbReference>
<dbReference type="SMART" id="SM00267">
    <property type="entry name" value="GGDEF"/>
    <property type="match status" value="1"/>
</dbReference>
<dbReference type="InterPro" id="IPR000014">
    <property type="entry name" value="PAS"/>
</dbReference>
<dbReference type="Gene3D" id="3.30.450.20">
    <property type="entry name" value="PAS domain"/>
    <property type="match status" value="3"/>
</dbReference>
<dbReference type="PROSITE" id="PS50887">
    <property type="entry name" value="GGDEF"/>
    <property type="match status" value="1"/>
</dbReference>
<dbReference type="SUPFAM" id="SSF55785">
    <property type="entry name" value="PYP-like sensor domain (PAS domain)"/>
    <property type="match status" value="3"/>
</dbReference>
<dbReference type="SUPFAM" id="SSF55073">
    <property type="entry name" value="Nucleotide cyclase"/>
    <property type="match status" value="1"/>
</dbReference>
<dbReference type="Pfam" id="PF00990">
    <property type="entry name" value="GGDEF"/>
    <property type="match status" value="1"/>
</dbReference>
<keyword evidence="2" id="KW-0808">Transferase</keyword>
<dbReference type="InterPro" id="IPR029787">
    <property type="entry name" value="Nucleotide_cyclase"/>
</dbReference>
<feature type="domain" description="GGDEF" evidence="1">
    <location>
        <begin position="429"/>
        <end position="562"/>
    </location>
</feature>
<proteinExistence type="predicted"/>
<dbReference type="InterPro" id="IPR029016">
    <property type="entry name" value="GAF-like_dom_sf"/>
</dbReference>
<dbReference type="Pfam" id="PF08447">
    <property type="entry name" value="PAS_3"/>
    <property type="match status" value="1"/>
</dbReference>
<dbReference type="Pfam" id="PF13426">
    <property type="entry name" value="PAS_9"/>
    <property type="match status" value="1"/>
</dbReference>
<reference evidence="2" key="2">
    <citation type="submission" date="2021-04" db="EMBL/GenBank/DDBJ databases">
        <authorList>
            <person name="Gilroy R."/>
        </authorList>
    </citation>
    <scope>NUCLEOTIDE SEQUENCE</scope>
    <source>
        <strain evidence="2">CHK186-16707</strain>
    </source>
</reference>